<evidence type="ECO:0000313" key="1">
    <source>
        <dbReference type="EMBL" id="VEL13346.1"/>
    </source>
</evidence>
<evidence type="ECO:0000313" key="2">
    <source>
        <dbReference type="Proteomes" id="UP000784294"/>
    </source>
</evidence>
<dbReference type="EMBL" id="CAAALY010017499">
    <property type="protein sequence ID" value="VEL13346.1"/>
    <property type="molecule type" value="Genomic_DNA"/>
</dbReference>
<comment type="caution">
    <text evidence="1">The sequence shown here is derived from an EMBL/GenBank/DDBJ whole genome shotgun (WGS) entry which is preliminary data.</text>
</comment>
<proteinExistence type="predicted"/>
<accession>A0A3S5CDX9</accession>
<dbReference type="AlphaFoldDB" id="A0A3S5CDX9"/>
<protein>
    <submittedName>
        <fullName evidence="1">Uncharacterized protein</fullName>
    </submittedName>
</protein>
<keyword evidence="2" id="KW-1185">Reference proteome</keyword>
<gene>
    <name evidence="1" type="ORF">PXEA_LOCUS6786</name>
</gene>
<reference evidence="1" key="1">
    <citation type="submission" date="2018-11" db="EMBL/GenBank/DDBJ databases">
        <authorList>
            <consortium name="Pathogen Informatics"/>
        </authorList>
    </citation>
    <scope>NUCLEOTIDE SEQUENCE</scope>
</reference>
<dbReference type="Proteomes" id="UP000784294">
    <property type="component" value="Unassembled WGS sequence"/>
</dbReference>
<name>A0A3S5CDX9_9PLAT</name>
<organism evidence="1 2">
    <name type="scientific">Protopolystoma xenopodis</name>
    <dbReference type="NCBI Taxonomy" id="117903"/>
    <lineage>
        <taxon>Eukaryota</taxon>
        <taxon>Metazoa</taxon>
        <taxon>Spiralia</taxon>
        <taxon>Lophotrochozoa</taxon>
        <taxon>Platyhelminthes</taxon>
        <taxon>Monogenea</taxon>
        <taxon>Polyopisthocotylea</taxon>
        <taxon>Polystomatidea</taxon>
        <taxon>Polystomatidae</taxon>
        <taxon>Protopolystoma</taxon>
    </lineage>
</organism>
<sequence length="70" mass="8237">MKLFVLSLPVSRYPTTGSKHDLRYEAEMPWLGANNSNLPEVPTTYRDKNESGDWYIYSTMLHYSRCYRVS</sequence>